<evidence type="ECO:0000313" key="3">
    <source>
        <dbReference type="Proteomes" id="UP001476798"/>
    </source>
</evidence>
<feature type="compositionally biased region" description="Polar residues" evidence="1">
    <location>
        <begin position="364"/>
        <end position="376"/>
    </location>
</feature>
<feature type="compositionally biased region" description="Low complexity" evidence="1">
    <location>
        <begin position="162"/>
        <end position="179"/>
    </location>
</feature>
<comment type="caution">
    <text evidence="2">The sequence shown here is derived from an EMBL/GenBank/DDBJ whole genome shotgun (WGS) entry which is preliminary data.</text>
</comment>
<reference evidence="2 3" key="1">
    <citation type="submission" date="2021-06" db="EMBL/GenBank/DDBJ databases">
        <authorList>
            <person name="Palmer J.M."/>
        </authorList>
    </citation>
    <scope>NUCLEOTIDE SEQUENCE [LARGE SCALE GENOMIC DNA]</scope>
    <source>
        <strain evidence="2 3">GA_2019</strain>
        <tissue evidence="2">Muscle</tissue>
    </source>
</reference>
<accession>A0ABV0PAD2</accession>
<feature type="non-terminal residue" evidence="2">
    <location>
        <position position="1"/>
    </location>
</feature>
<organism evidence="2 3">
    <name type="scientific">Goodea atripinnis</name>
    <dbReference type="NCBI Taxonomy" id="208336"/>
    <lineage>
        <taxon>Eukaryota</taxon>
        <taxon>Metazoa</taxon>
        <taxon>Chordata</taxon>
        <taxon>Craniata</taxon>
        <taxon>Vertebrata</taxon>
        <taxon>Euteleostomi</taxon>
        <taxon>Actinopterygii</taxon>
        <taxon>Neopterygii</taxon>
        <taxon>Teleostei</taxon>
        <taxon>Neoteleostei</taxon>
        <taxon>Acanthomorphata</taxon>
        <taxon>Ovalentaria</taxon>
        <taxon>Atherinomorphae</taxon>
        <taxon>Cyprinodontiformes</taxon>
        <taxon>Goodeidae</taxon>
        <taxon>Goodea</taxon>
    </lineage>
</organism>
<gene>
    <name evidence="2" type="ORF">GOODEAATRI_001081</name>
</gene>
<evidence type="ECO:0000313" key="2">
    <source>
        <dbReference type="EMBL" id="MEQ2180420.1"/>
    </source>
</evidence>
<feature type="region of interest" description="Disordered" evidence="1">
    <location>
        <begin position="323"/>
        <end position="399"/>
    </location>
</feature>
<feature type="compositionally biased region" description="Basic and acidic residues" evidence="1">
    <location>
        <begin position="181"/>
        <end position="193"/>
    </location>
</feature>
<sequence length="412" mass="47201">EKDEDEGIPSETEDDKRQLESKAKEIRDMLKQKDTEIMSLLEEKVRLFREMWEGLSPGEEACRQVEPFFRSACSQEPPQGASIMKDALQEGRKRQSAAAAEEKQLYDTHCFHVFLQQVLHSVSNLHLLLSTLQVCRLLNSGSAVVVQQDSYIEDQRQALSERSSSCTSLSRHSSRPSSLIEQEKQRSLEKQRQELASLQRQQAALTEEKRKREKEWERWEQQLSERESAVHLQLEGEKMELQSKKEEYQRDLERLRDAQRKLEKEREAVQRQIHRMEDLHSLPDVRQDQLMCPSSFLCFQRTPSTTSDESLFLGSSQSLELDPLELSSSSSSSTLPRLQPQRSKTSRKGLNPFTSSSSSLKSSEANNQISKSFLQLTKTKSKDGKKKKKSKGGSAQAAGRVMDLDELLSILQ</sequence>
<dbReference type="InterPro" id="IPR051632">
    <property type="entry name" value="Rho_GEF"/>
</dbReference>
<evidence type="ECO:0008006" key="4">
    <source>
        <dbReference type="Google" id="ProtNLM"/>
    </source>
</evidence>
<feature type="compositionally biased region" description="Basic and acidic residues" evidence="1">
    <location>
        <begin position="14"/>
        <end position="23"/>
    </location>
</feature>
<proteinExistence type="predicted"/>
<dbReference type="EMBL" id="JAHRIO010069998">
    <property type="protein sequence ID" value="MEQ2180420.1"/>
    <property type="molecule type" value="Genomic_DNA"/>
</dbReference>
<dbReference type="PANTHER" id="PTHR13944:SF18">
    <property type="entry name" value="A-KINASE ANCHOR PROTEIN 13"/>
    <property type="match status" value="1"/>
</dbReference>
<keyword evidence="3" id="KW-1185">Reference proteome</keyword>
<evidence type="ECO:0000256" key="1">
    <source>
        <dbReference type="SAM" id="MobiDB-lite"/>
    </source>
</evidence>
<feature type="region of interest" description="Disordered" evidence="1">
    <location>
        <begin position="1"/>
        <end position="23"/>
    </location>
</feature>
<name>A0ABV0PAD2_9TELE</name>
<dbReference type="PANTHER" id="PTHR13944">
    <property type="entry name" value="AGAP007712-PA"/>
    <property type="match status" value="1"/>
</dbReference>
<protein>
    <recommendedName>
        <fullName evidence="4">A-kinase anchor protein 13</fullName>
    </recommendedName>
</protein>
<feature type="compositionally biased region" description="Low complexity" evidence="1">
    <location>
        <begin position="323"/>
        <end position="341"/>
    </location>
</feature>
<dbReference type="Proteomes" id="UP001476798">
    <property type="component" value="Unassembled WGS sequence"/>
</dbReference>
<feature type="compositionally biased region" description="Acidic residues" evidence="1">
    <location>
        <begin position="1"/>
        <end position="13"/>
    </location>
</feature>
<feature type="region of interest" description="Disordered" evidence="1">
    <location>
        <begin position="162"/>
        <end position="193"/>
    </location>
</feature>